<proteinExistence type="predicted"/>
<dbReference type="Proteomes" id="UP001278500">
    <property type="component" value="Unassembled WGS sequence"/>
</dbReference>
<feature type="transmembrane region" description="Helical" evidence="2">
    <location>
        <begin position="216"/>
        <end position="234"/>
    </location>
</feature>
<evidence type="ECO:0000256" key="2">
    <source>
        <dbReference type="SAM" id="Phobius"/>
    </source>
</evidence>
<dbReference type="GO" id="GO:1990593">
    <property type="term" value="F:nascent polypeptide-associated complex binding"/>
    <property type="evidence" value="ECO:0007669"/>
    <property type="project" value="InterPro"/>
</dbReference>
<dbReference type="GO" id="GO:0005741">
    <property type="term" value="C:mitochondrial outer membrane"/>
    <property type="evidence" value="ECO:0007669"/>
    <property type="project" value="InterPro"/>
</dbReference>
<name>A0AAE0MN96_9PEZI</name>
<feature type="compositionally biased region" description="Basic and acidic residues" evidence="1">
    <location>
        <begin position="124"/>
        <end position="147"/>
    </location>
</feature>
<evidence type="ECO:0008006" key="5">
    <source>
        <dbReference type="Google" id="ProtNLM"/>
    </source>
</evidence>
<comment type="caution">
    <text evidence="3">The sequence shown here is derived from an EMBL/GenBank/DDBJ whole genome shotgun (WGS) entry which is preliminary data.</text>
</comment>
<dbReference type="GeneID" id="87866990"/>
<feature type="transmembrane region" description="Helical" evidence="2">
    <location>
        <begin position="176"/>
        <end position="196"/>
    </location>
</feature>
<keyword evidence="2" id="KW-0812">Transmembrane</keyword>
<accession>A0AAE0MN96</accession>
<reference evidence="3" key="2">
    <citation type="submission" date="2023-06" db="EMBL/GenBank/DDBJ databases">
        <authorList>
            <consortium name="Lawrence Berkeley National Laboratory"/>
            <person name="Haridas S."/>
            <person name="Hensen N."/>
            <person name="Bonometti L."/>
            <person name="Westerberg I."/>
            <person name="Brannstrom I.O."/>
            <person name="Guillou S."/>
            <person name="Cros-Aarteil S."/>
            <person name="Calhoun S."/>
            <person name="Kuo A."/>
            <person name="Mondo S."/>
            <person name="Pangilinan J."/>
            <person name="Riley R."/>
            <person name="Labutti K."/>
            <person name="Andreopoulos B."/>
            <person name="Lipzen A."/>
            <person name="Chen C."/>
            <person name="Yanf M."/>
            <person name="Daum C."/>
            <person name="Ng V."/>
            <person name="Clum A."/>
            <person name="Steindorff A."/>
            <person name="Ohm R."/>
            <person name="Martin F."/>
            <person name="Silar P."/>
            <person name="Natvig D."/>
            <person name="Lalanne C."/>
            <person name="Gautier V."/>
            <person name="Ament-Velasquez S.L."/>
            <person name="Kruys A."/>
            <person name="Hutchinson M.I."/>
            <person name="Powell A.J."/>
            <person name="Barry K."/>
            <person name="Miller A.N."/>
            <person name="Grigoriev I.V."/>
            <person name="Debuchy R."/>
            <person name="Gladieux P."/>
            <person name="Thoren M.H."/>
            <person name="Johannesson H."/>
        </authorList>
    </citation>
    <scope>NUCLEOTIDE SEQUENCE</scope>
    <source>
        <strain evidence="3">CBS 560.94</strain>
    </source>
</reference>
<dbReference type="EMBL" id="JAUEPP010000007">
    <property type="protein sequence ID" value="KAK3338942.1"/>
    <property type="molecule type" value="Genomic_DNA"/>
</dbReference>
<evidence type="ECO:0000256" key="1">
    <source>
        <dbReference type="SAM" id="MobiDB-lite"/>
    </source>
</evidence>
<evidence type="ECO:0000313" key="4">
    <source>
        <dbReference type="Proteomes" id="UP001278500"/>
    </source>
</evidence>
<dbReference type="InterPro" id="IPR039454">
    <property type="entry name" value="OM14"/>
</dbReference>
<keyword evidence="2" id="KW-1133">Transmembrane helix</keyword>
<evidence type="ECO:0000313" key="3">
    <source>
        <dbReference type="EMBL" id="KAK3338942.1"/>
    </source>
</evidence>
<dbReference type="RefSeq" id="XP_062678302.1">
    <property type="nucleotide sequence ID" value="XM_062829836.1"/>
</dbReference>
<dbReference type="PANTHER" id="PTHR38402:SF1">
    <property type="entry name" value="MITOCHONDRIAL OUTER MEMBRANE PROTEIN OM14"/>
    <property type="match status" value="1"/>
</dbReference>
<gene>
    <name evidence="3" type="ORF">B0H65DRAFT_551700</name>
</gene>
<organism evidence="3 4">
    <name type="scientific">Neurospora tetraspora</name>
    <dbReference type="NCBI Taxonomy" id="94610"/>
    <lineage>
        <taxon>Eukaryota</taxon>
        <taxon>Fungi</taxon>
        <taxon>Dikarya</taxon>
        <taxon>Ascomycota</taxon>
        <taxon>Pezizomycotina</taxon>
        <taxon>Sordariomycetes</taxon>
        <taxon>Sordariomycetidae</taxon>
        <taxon>Sordariales</taxon>
        <taxon>Sordariaceae</taxon>
        <taxon>Neurospora</taxon>
    </lineage>
</organism>
<dbReference type="PANTHER" id="PTHR38402">
    <property type="entry name" value="MITOCHONDRIAL OUTER MEMBRANE PROTEIN OM14"/>
    <property type="match status" value="1"/>
</dbReference>
<dbReference type="AlphaFoldDB" id="A0AAE0MN96"/>
<sequence>MLIRDQFNLNPIDTLGRPAVSRCQGNFPVLTFSKVAWIGEAWKLKRRASGAADVIRDMVSYAEIAAKGPKQTPEEAAAPLPPQIEVDESTSTSSLIDVDTPSVHTVPSDFQEQEIQTETQATRVEQEEQAAREEAERAKAKARAEADLAKKKAKSKAKKADNWLTKQFASLSDGTTGALAAVNLFAVVGLSGWLGYRAWGLYDRRQFTWQHAGRGAGILAAVAVFESVFSGYLAKGKKAKDQ</sequence>
<protein>
    <recommendedName>
        <fullName evidence="5">Mitochondrial outer membrane protein OM14 C-terminal domain-containing protein</fullName>
    </recommendedName>
</protein>
<keyword evidence="2" id="KW-0472">Membrane</keyword>
<dbReference type="GO" id="GO:0006626">
    <property type="term" value="P:protein targeting to mitochondrion"/>
    <property type="evidence" value="ECO:0007669"/>
    <property type="project" value="TreeGrafter"/>
</dbReference>
<feature type="compositionally biased region" description="Low complexity" evidence="1">
    <location>
        <begin position="113"/>
        <end position="123"/>
    </location>
</feature>
<reference evidence="3" key="1">
    <citation type="journal article" date="2023" name="Mol. Phylogenet. Evol.">
        <title>Genome-scale phylogeny and comparative genomics of the fungal order Sordariales.</title>
        <authorList>
            <person name="Hensen N."/>
            <person name="Bonometti L."/>
            <person name="Westerberg I."/>
            <person name="Brannstrom I.O."/>
            <person name="Guillou S."/>
            <person name="Cros-Aarteil S."/>
            <person name="Calhoun S."/>
            <person name="Haridas S."/>
            <person name="Kuo A."/>
            <person name="Mondo S."/>
            <person name="Pangilinan J."/>
            <person name="Riley R."/>
            <person name="LaButti K."/>
            <person name="Andreopoulos B."/>
            <person name="Lipzen A."/>
            <person name="Chen C."/>
            <person name="Yan M."/>
            <person name="Daum C."/>
            <person name="Ng V."/>
            <person name="Clum A."/>
            <person name="Steindorff A."/>
            <person name="Ohm R.A."/>
            <person name="Martin F."/>
            <person name="Silar P."/>
            <person name="Natvig D.O."/>
            <person name="Lalanne C."/>
            <person name="Gautier V."/>
            <person name="Ament-Velasquez S.L."/>
            <person name="Kruys A."/>
            <person name="Hutchinson M.I."/>
            <person name="Powell A.J."/>
            <person name="Barry K."/>
            <person name="Miller A.N."/>
            <person name="Grigoriev I.V."/>
            <person name="Debuchy R."/>
            <person name="Gladieux P."/>
            <person name="Hiltunen Thoren M."/>
            <person name="Johannesson H."/>
        </authorList>
    </citation>
    <scope>NUCLEOTIDE SEQUENCE</scope>
    <source>
        <strain evidence="3">CBS 560.94</strain>
    </source>
</reference>
<keyword evidence="4" id="KW-1185">Reference proteome</keyword>
<feature type="region of interest" description="Disordered" evidence="1">
    <location>
        <begin position="109"/>
        <end position="147"/>
    </location>
</feature>